<dbReference type="Proteomes" id="UP001501126">
    <property type="component" value="Unassembled WGS sequence"/>
</dbReference>
<dbReference type="RefSeq" id="WP_343786379.1">
    <property type="nucleotide sequence ID" value="NZ_BAAAFH010000008.1"/>
</dbReference>
<evidence type="ECO:0000256" key="1">
    <source>
        <dbReference type="ARBA" id="ARBA00022729"/>
    </source>
</evidence>
<feature type="domain" description="Secretion system C-terminal sorting" evidence="2">
    <location>
        <begin position="81"/>
        <end position="147"/>
    </location>
</feature>
<dbReference type="NCBIfam" id="TIGR04183">
    <property type="entry name" value="Por_Secre_tail"/>
    <property type="match status" value="1"/>
</dbReference>
<organism evidence="3 4">
    <name type="scientific">Wandonia haliotis</name>
    <dbReference type="NCBI Taxonomy" id="574963"/>
    <lineage>
        <taxon>Bacteria</taxon>
        <taxon>Pseudomonadati</taxon>
        <taxon>Bacteroidota</taxon>
        <taxon>Flavobacteriia</taxon>
        <taxon>Flavobacteriales</taxon>
        <taxon>Crocinitomicaceae</taxon>
        <taxon>Wandonia</taxon>
    </lineage>
</organism>
<reference evidence="4" key="1">
    <citation type="journal article" date="2019" name="Int. J. Syst. Evol. Microbiol.">
        <title>The Global Catalogue of Microorganisms (GCM) 10K type strain sequencing project: providing services to taxonomists for standard genome sequencing and annotation.</title>
        <authorList>
            <consortium name="The Broad Institute Genomics Platform"/>
            <consortium name="The Broad Institute Genome Sequencing Center for Infectious Disease"/>
            <person name="Wu L."/>
            <person name="Ma J."/>
        </authorList>
    </citation>
    <scope>NUCLEOTIDE SEQUENCE [LARGE SCALE GENOMIC DNA]</scope>
    <source>
        <strain evidence="4">JCM 16083</strain>
    </source>
</reference>
<protein>
    <recommendedName>
        <fullName evidence="2">Secretion system C-terminal sorting domain-containing protein</fullName>
    </recommendedName>
</protein>
<accession>A0ABP3Y0P2</accession>
<evidence type="ECO:0000313" key="3">
    <source>
        <dbReference type="EMBL" id="GAA0875180.1"/>
    </source>
</evidence>
<evidence type="ECO:0000313" key="4">
    <source>
        <dbReference type="Proteomes" id="UP001501126"/>
    </source>
</evidence>
<keyword evidence="1" id="KW-0732">Signal</keyword>
<gene>
    <name evidence="3" type="ORF">GCM10009118_15880</name>
</gene>
<dbReference type="Pfam" id="PF18962">
    <property type="entry name" value="Por_Secre_tail"/>
    <property type="match status" value="1"/>
</dbReference>
<evidence type="ECO:0000259" key="2">
    <source>
        <dbReference type="Pfam" id="PF18962"/>
    </source>
</evidence>
<comment type="caution">
    <text evidence="3">The sequence shown here is derived from an EMBL/GenBank/DDBJ whole genome shotgun (WGS) entry which is preliminary data.</text>
</comment>
<dbReference type="InterPro" id="IPR026444">
    <property type="entry name" value="Secre_tail"/>
</dbReference>
<proteinExistence type="predicted"/>
<name>A0ABP3Y0P2_9FLAO</name>
<keyword evidence="4" id="KW-1185">Reference proteome</keyword>
<dbReference type="EMBL" id="BAAAFH010000008">
    <property type="protein sequence ID" value="GAA0875180.1"/>
    <property type="molecule type" value="Genomic_DNA"/>
</dbReference>
<sequence length="155" mass="17535">MNIKILLFFTLFLTLDLYAQDVISSQGDTYITPSLSVDFTIGEPVINTIGDGTTTLTQGFHQTNWNFLGVEDWESETTILVFPNPMTETLVVKSEKYEGMYFQLIDESGRLIDENNLLDNETVIPVDGLSAGAYYLKIINKDQLEIKNFHLIKSL</sequence>